<dbReference type="SMART" id="SM00384">
    <property type="entry name" value="AT_hook"/>
    <property type="match status" value="4"/>
</dbReference>
<dbReference type="PROSITE" id="PS00354">
    <property type="entry name" value="HMGI_Y"/>
    <property type="match status" value="1"/>
</dbReference>
<dbReference type="EMBL" id="JAVRRL010000023">
    <property type="protein sequence ID" value="KAK5113506.1"/>
    <property type="molecule type" value="Genomic_DNA"/>
</dbReference>
<organism evidence="4 5">
    <name type="scientific">Meristemomyces frigidus</name>
    <dbReference type="NCBI Taxonomy" id="1508187"/>
    <lineage>
        <taxon>Eukaryota</taxon>
        <taxon>Fungi</taxon>
        <taxon>Dikarya</taxon>
        <taxon>Ascomycota</taxon>
        <taxon>Pezizomycotina</taxon>
        <taxon>Dothideomycetes</taxon>
        <taxon>Dothideomycetidae</taxon>
        <taxon>Mycosphaerellales</taxon>
        <taxon>Teratosphaeriaceae</taxon>
        <taxon>Meristemomyces</taxon>
    </lineage>
</organism>
<gene>
    <name evidence="4" type="ORF">LTR62_003375</name>
</gene>
<dbReference type="GO" id="GO:0005634">
    <property type="term" value="C:nucleus"/>
    <property type="evidence" value="ECO:0007669"/>
    <property type="project" value="UniProtKB-SubCell"/>
</dbReference>
<feature type="compositionally biased region" description="Basic and acidic residues" evidence="3">
    <location>
        <begin position="326"/>
        <end position="337"/>
    </location>
</feature>
<sequence>MASTLTEKDQQLLVYVAQCFDGGGWPKIDYKKLHGLSGHKTPASATTAWHNIRKKVEAMTPLTTKDQQLLVNVTQCLERGTWPKIDYVKLHSLSGHKTAASAATAWHNIRKKIEAGQTDVEGTADGGDGAAAAGGSDEEMAEVEVEKTLTKKAGGRKRGAKVAGAGGEDELAQEASPKKRGRKAKVEPVDDEAGHDAEVPAAAPKKRAGRPSKKDKEAALAMVAVADKESNEQTVKSEPVGEEVNTDATEKKIPAPEPKKKPGRPSKKDKKAVAAAAASSMPTTTVENTTEPSVGVEVELAVTAAEISIDTTKEKTPTPEASTDTTEEKTPALEVNKRGRGRPKKGSTPAVETVDDKAAGDQTVENTNEPSAQIEVNIPVADAEVIINTTKEKTPAPDAVKRGRGRPKKTPTPAVENAGEKDGAGIAAVDTPMADTQAEIEVAMAVEAGA</sequence>
<feature type="compositionally biased region" description="Polar residues" evidence="3">
    <location>
        <begin position="281"/>
        <end position="292"/>
    </location>
</feature>
<feature type="region of interest" description="Disordered" evidence="3">
    <location>
        <begin position="116"/>
        <end position="294"/>
    </location>
</feature>
<protein>
    <submittedName>
        <fullName evidence="4">Uncharacterized protein</fullName>
    </submittedName>
</protein>
<proteinExistence type="predicted"/>
<dbReference type="PRINTS" id="PR00929">
    <property type="entry name" value="ATHOOK"/>
</dbReference>
<feature type="compositionally biased region" description="Basic and acidic residues" evidence="3">
    <location>
        <begin position="390"/>
        <end position="401"/>
    </location>
</feature>
<feature type="region of interest" description="Disordered" evidence="3">
    <location>
        <begin position="389"/>
        <end position="423"/>
    </location>
</feature>
<evidence type="ECO:0000256" key="3">
    <source>
        <dbReference type="SAM" id="MobiDB-lite"/>
    </source>
</evidence>
<accession>A0AAN7TPJ4</accession>
<dbReference type="AlphaFoldDB" id="A0AAN7TPJ4"/>
<evidence type="ECO:0000313" key="5">
    <source>
        <dbReference type="Proteomes" id="UP001310890"/>
    </source>
</evidence>
<evidence type="ECO:0000256" key="1">
    <source>
        <dbReference type="ARBA" id="ARBA00004123"/>
    </source>
</evidence>
<feature type="compositionally biased region" description="Basic and acidic residues" evidence="3">
    <location>
        <begin position="184"/>
        <end position="198"/>
    </location>
</feature>
<evidence type="ECO:0000256" key="2">
    <source>
        <dbReference type="ARBA" id="ARBA00023242"/>
    </source>
</evidence>
<dbReference type="GO" id="GO:0006355">
    <property type="term" value="P:regulation of DNA-templated transcription"/>
    <property type="evidence" value="ECO:0007669"/>
    <property type="project" value="InterPro"/>
</dbReference>
<dbReference type="InterPro" id="IPR017956">
    <property type="entry name" value="AT_hook_DNA-bd_motif"/>
</dbReference>
<feature type="compositionally biased region" description="Basic and acidic residues" evidence="3">
    <location>
        <begin position="248"/>
        <end position="260"/>
    </location>
</feature>
<dbReference type="InterPro" id="IPR000637">
    <property type="entry name" value="HMGI/Y_DNA-bd_CS"/>
</dbReference>
<name>A0AAN7TPJ4_9PEZI</name>
<evidence type="ECO:0000313" key="4">
    <source>
        <dbReference type="EMBL" id="KAK5113506.1"/>
    </source>
</evidence>
<feature type="region of interest" description="Disordered" evidence="3">
    <location>
        <begin position="307"/>
        <end position="371"/>
    </location>
</feature>
<dbReference type="GO" id="GO:0003677">
    <property type="term" value="F:DNA binding"/>
    <property type="evidence" value="ECO:0007669"/>
    <property type="project" value="InterPro"/>
</dbReference>
<comment type="caution">
    <text evidence="4">The sequence shown here is derived from an EMBL/GenBank/DDBJ whole genome shotgun (WGS) entry which is preliminary data.</text>
</comment>
<dbReference type="Proteomes" id="UP001310890">
    <property type="component" value="Unassembled WGS sequence"/>
</dbReference>
<reference evidence="4" key="1">
    <citation type="submission" date="2023-08" db="EMBL/GenBank/DDBJ databases">
        <title>Black Yeasts Isolated from many extreme environments.</title>
        <authorList>
            <person name="Coleine C."/>
            <person name="Stajich J.E."/>
            <person name="Selbmann L."/>
        </authorList>
    </citation>
    <scope>NUCLEOTIDE SEQUENCE</scope>
    <source>
        <strain evidence="4">CCFEE 5401</strain>
    </source>
</reference>
<comment type="subcellular location">
    <subcellularLocation>
        <location evidence="1">Nucleus</location>
    </subcellularLocation>
</comment>
<feature type="compositionally biased region" description="Basic residues" evidence="3">
    <location>
        <begin position="261"/>
        <end position="270"/>
    </location>
</feature>
<keyword evidence="2" id="KW-0539">Nucleus</keyword>